<feature type="non-terminal residue" evidence="1">
    <location>
        <position position="1"/>
    </location>
</feature>
<protein>
    <submittedName>
        <fullName evidence="1">Putative glycine rich protein</fullName>
    </submittedName>
</protein>
<feature type="non-terminal residue" evidence="1">
    <location>
        <position position="161"/>
    </location>
</feature>
<evidence type="ECO:0000313" key="1">
    <source>
        <dbReference type="EMBL" id="JAA61003.1"/>
    </source>
</evidence>
<organism evidence="1">
    <name type="scientific">Rhipicephalus pulchellus</name>
    <name type="common">Yellow backed tick</name>
    <name type="synonym">Dermacentor pulchellus</name>
    <dbReference type="NCBI Taxonomy" id="72859"/>
    <lineage>
        <taxon>Eukaryota</taxon>
        <taxon>Metazoa</taxon>
        <taxon>Ecdysozoa</taxon>
        <taxon>Arthropoda</taxon>
        <taxon>Chelicerata</taxon>
        <taxon>Arachnida</taxon>
        <taxon>Acari</taxon>
        <taxon>Parasitiformes</taxon>
        <taxon>Ixodida</taxon>
        <taxon>Ixodoidea</taxon>
        <taxon>Ixodidae</taxon>
        <taxon>Rhipicephalinae</taxon>
        <taxon>Rhipicephalus</taxon>
        <taxon>Rhipicephalus</taxon>
    </lineage>
</organism>
<dbReference type="AlphaFoldDB" id="L7MCP6"/>
<sequence>DGGYGSSPLGYWRTPVYVLRLIPVPYGGSQGGSGQWGLRRVGSPFTWFTWGNLGGPRPASTPWGFQGRSGSGAFPLPWGGNSGPQGGLYGVPGGVSGMGGYGQQLGQGVQGDTESQYGPQEGFRGFGGLGGLSVGGSQSGMGGLYGQQGGLGGSGGLGGFS</sequence>
<name>L7MCP6_RHIPC</name>
<proteinExistence type="evidence at transcript level"/>
<reference evidence="1" key="2">
    <citation type="journal article" date="2015" name="J. Proteomics">
        <title>Sexual differences in the sialomes of the zebra tick, Rhipicephalus pulchellus.</title>
        <authorList>
            <person name="Tan A.W."/>
            <person name="Francischetti I.M."/>
            <person name="Slovak M."/>
            <person name="Kini R.M."/>
            <person name="Ribeiro J.M."/>
        </authorList>
    </citation>
    <scope>NUCLEOTIDE SEQUENCE</scope>
    <source>
        <tissue evidence="1">Salivary gland</tissue>
    </source>
</reference>
<reference evidence="1" key="1">
    <citation type="submission" date="2012-11" db="EMBL/GenBank/DDBJ databases">
        <authorList>
            <person name="Lucero-Rivera Y.E."/>
            <person name="Tovar-Ramirez D."/>
        </authorList>
    </citation>
    <scope>NUCLEOTIDE SEQUENCE</scope>
    <source>
        <tissue evidence="1">Salivary gland</tissue>
    </source>
</reference>
<dbReference type="EMBL" id="GACK01004031">
    <property type="protein sequence ID" value="JAA61003.1"/>
    <property type="molecule type" value="mRNA"/>
</dbReference>
<accession>L7MCP6</accession>